<evidence type="ECO:0000256" key="1">
    <source>
        <dbReference type="ARBA" id="ARBA00001971"/>
    </source>
</evidence>
<dbReference type="GO" id="GO:0004497">
    <property type="term" value="F:monooxygenase activity"/>
    <property type="evidence" value="ECO:0007669"/>
    <property type="project" value="UniProtKB-KW"/>
</dbReference>
<evidence type="ECO:0008006" key="14">
    <source>
        <dbReference type="Google" id="ProtNLM"/>
    </source>
</evidence>
<dbReference type="CDD" id="cd11065">
    <property type="entry name" value="CYP64-like"/>
    <property type="match status" value="1"/>
</dbReference>
<evidence type="ECO:0000256" key="9">
    <source>
        <dbReference type="PIRSR" id="PIRSR602401-1"/>
    </source>
</evidence>
<dbReference type="GO" id="GO:0020037">
    <property type="term" value="F:heme binding"/>
    <property type="evidence" value="ECO:0007669"/>
    <property type="project" value="InterPro"/>
</dbReference>
<dbReference type="Proteomes" id="UP000054988">
    <property type="component" value="Unassembled WGS sequence"/>
</dbReference>
<dbReference type="PANTHER" id="PTHR46300:SF7">
    <property type="entry name" value="P450, PUTATIVE (EUROFUNG)-RELATED"/>
    <property type="match status" value="1"/>
</dbReference>
<accession>A0A0W0FR92</accession>
<dbReference type="PROSITE" id="PS00086">
    <property type="entry name" value="CYTOCHROME_P450"/>
    <property type="match status" value="1"/>
</dbReference>
<dbReference type="InterPro" id="IPR017972">
    <property type="entry name" value="Cyt_P450_CS"/>
</dbReference>
<evidence type="ECO:0000256" key="3">
    <source>
        <dbReference type="ARBA" id="ARBA00010617"/>
    </source>
</evidence>
<evidence type="ECO:0000313" key="13">
    <source>
        <dbReference type="Proteomes" id="UP000054988"/>
    </source>
</evidence>
<organism evidence="12 13">
    <name type="scientific">Moniliophthora roreri</name>
    <name type="common">Frosty pod rot fungus</name>
    <name type="synonym">Monilia roreri</name>
    <dbReference type="NCBI Taxonomy" id="221103"/>
    <lineage>
        <taxon>Eukaryota</taxon>
        <taxon>Fungi</taxon>
        <taxon>Dikarya</taxon>
        <taxon>Basidiomycota</taxon>
        <taxon>Agaricomycotina</taxon>
        <taxon>Agaricomycetes</taxon>
        <taxon>Agaricomycetidae</taxon>
        <taxon>Agaricales</taxon>
        <taxon>Marasmiineae</taxon>
        <taxon>Marasmiaceae</taxon>
        <taxon>Moniliophthora</taxon>
    </lineage>
</organism>
<evidence type="ECO:0000256" key="8">
    <source>
        <dbReference type="ARBA" id="ARBA00023033"/>
    </source>
</evidence>
<comment type="caution">
    <text evidence="12">The sequence shown here is derived from an EMBL/GenBank/DDBJ whole genome shotgun (WGS) entry which is preliminary data.</text>
</comment>
<dbReference type="GO" id="GO:0016705">
    <property type="term" value="F:oxidoreductase activity, acting on paired donors, with incorporation or reduction of molecular oxygen"/>
    <property type="evidence" value="ECO:0007669"/>
    <property type="project" value="InterPro"/>
</dbReference>
<evidence type="ECO:0000256" key="4">
    <source>
        <dbReference type="ARBA" id="ARBA00022617"/>
    </source>
</evidence>
<dbReference type="InterPro" id="IPR050364">
    <property type="entry name" value="Cytochrome_P450_fung"/>
</dbReference>
<name>A0A0W0FR92_MONRR</name>
<evidence type="ECO:0000256" key="5">
    <source>
        <dbReference type="ARBA" id="ARBA00022723"/>
    </source>
</evidence>
<dbReference type="InterPro" id="IPR002401">
    <property type="entry name" value="Cyt_P450_E_grp-I"/>
</dbReference>
<keyword evidence="7 9" id="KW-0408">Iron</keyword>
<keyword evidence="4 9" id="KW-0349">Heme</keyword>
<dbReference type="SUPFAM" id="SSF48264">
    <property type="entry name" value="Cytochrome P450"/>
    <property type="match status" value="1"/>
</dbReference>
<evidence type="ECO:0000256" key="11">
    <source>
        <dbReference type="SAM" id="Phobius"/>
    </source>
</evidence>
<dbReference type="Gene3D" id="1.10.630.10">
    <property type="entry name" value="Cytochrome P450"/>
    <property type="match status" value="1"/>
</dbReference>
<feature type="transmembrane region" description="Helical" evidence="11">
    <location>
        <begin position="12"/>
        <end position="29"/>
    </location>
</feature>
<comment type="similarity">
    <text evidence="3 10">Belongs to the cytochrome P450 family.</text>
</comment>
<proteinExistence type="inferred from homology"/>
<dbReference type="EMBL" id="LATX01001727">
    <property type="protein sequence ID" value="KTB38817.1"/>
    <property type="molecule type" value="Genomic_DNA"/>
</dbReference>
<dbReference type="InterPro" id="IPR036396">
    <property type="entry name" value="Cyt_P450_sf"/>
</dbReference>
<feature type="binding site" description="axial binding residue" evidence="9">
    <location>
        <position position="403"/>
    </location>
    <ligand>
        <name>heme</name>
        <dbReference type="ChEBI" id="CHEBI:30413"/>
    </ligand>
    <ligandPart>
        <name>Fe</name>
        <dbReference type="ChEBI" id="CHEBI:18248"/>
    </ligandPart>
</feature>
<comment type="cofactor">
    <cofactor evidence="1 9">
        <name>heme</name>
        <dbReference type="ChEBI" id="CHEBI:30413"/>
    </cofactor>
</comment>
<keyword evidence="6 10" id="KW-0560">Oxidoreductase</keyword>
<dbReference type="PRINTS" id="PR00463">
    <property type="entry name" value="EP450I"/>
</dbReference>
<reference evidence="12 13" key="1">
    <citation type="submission" date="2015-12" db="EMBL/GenBank/DDBJ databases">
        <title>Draft genome sequence of Moniliophthora roreri, the causal agent of frosty pod rot of cacao.</title>
        <authorList>
            <person name="Aime M.C."/>
            <person name="Diaz-Valderrama J.R."/>
            <person name="Kijpornyongpan T."/>
            <person name="Phillips-Mora W."/>
        </authorList>
    </citation>
    <scope>NUCLEOTIDE SEQUENCE [LARGE SCALE GENOMIC DNA]</scope>
    <source>
        <strain evidence="12 13">MCA 2952</strain>
    </source>
</reference>
<evidence type="ECO:0000256" key="6">
    <source>
        <dbReference type="ARBA" id="ARBA00023002"/>
    </source>
</evidence>
<dbReference type="PANTHER" id="PTHR46300">
    <property type="entry name" value="P450, PUTATIVE (EUROFUNG)-RELATED-RELATED"/>
    <property type="match status" value="1"/>
</dbReference>
<keyword evidence="8 10" id="KW-0503">Monooxygenase</keyword>
<comment type="pathway">
    <text evidence="2">Secondary metabolite biosynthesis.</text>
</comment>
<dbReference type="Pfam" id="PF00067">
    <property type="entry name" value="p450"/>
    <property type="match status" value="2"/>
</dbReference>
<evidence type="ECO:0000256" key="7">
    <source>
        <dbReference type="ARBA" id="ARBA00023004"/>
    </source>
</evidence>
<keyword evidence="11" id="KW-1133">Transmembrane helix</keyword>
<gene>
    <name evidence="12" type="ORF">WG66_8588</name>
</gene>
<dbReference type="InterPro" id="IPR001128">
    <property type="entry name" value="Cyt_P450"/>
</dbReference>
<keyword evidence="5 9" id="KW-0479">Metal-binding</keyword>
<keyword evidence="11" id="KW-0472">Membrane</keyword>
<evidence type="ECO:0000256" key="2">
    <source>
        <dbReference type="ARBA" id="ARBA00005179"/>
    </source>
</evidence>
<sequence>MSFVIAATLEHYCVSLAALFVASLFLVQYRKVRHLHLPPGPRPLPLIGNVLDVPNGFEWLTFMGWGRKFCSDIVHFKVFGASTIVLNSQKAVHDLLEKKSNIYSSRPRWVMLNELMGWDWAFITMPYGKEWKARRKLFTNEFNPKHTERYEPQTLQAVHLFLLDLLREPDSFYRLLRHMAGSIVLSVTYGLTTKTAEVGDPFIDTAERALDGFVAAAVPGSFWVVKGVGRPCFVSYCLDNIRRSTEEEVDYQERLIKESASAMYEAATDTSVTALHSFFLSMVCHPEVQRKAQEEIDNVVGSDRFPNFEDKGNLPYVCAVVNEPVGPLGLPHLVTEEDEYKGYRIPKNSVVIANIWAILHDEATYGPHPNIFDPSRFLTEDGSLNTAIPDPSTSVFGFGRRICPGRHLAVSTTFATIAYVLQCFEISALGIVTQEYESSIQNRPVPFKCRIKPRSPQHENLIRSAAH</sequence>
<dbReference type="GO" id="GO:0005506">
    <property type="term" value="F:iron ion binding"/>
    <property type="evidence" value="ECO:0007669"/>
    <property type="project" value="InterPro"/>
</dbReference>
<keyword evidence="11" id="KW-0812">Transmembrane</keyword>
<evidence type="ECO:0000256" key="10">
    <source>
        <dbReference type="RuleBase" id="RU000461"/>
    </source>
</evidence>
<protein>
    <recommendedName>
        <fullName evidence="14">Cytochrome P450</fullName>
    </recommendedName>
</protein>
<dbReference type="AlphaFoldDB" id="A0A0W0FR92"/>
<evidence type="ECO:0000313" key="12">
    <source>
        <dbReference type="EMBL" id="KTB38817.1"/>
    </source>
</evidence>